<dbReference type="EMBL" id="AM285304">
    <property type="protein sequence ID" value="CAK98468.1"/>
    <property type="molecule type" value="Genomic_DNA"/>
</dbReference>
<evidence type="ECO:0000313" key="2">
    <source>
        <dbReference type="EMBL" id="CAK98468.1"/>
    </source>
</evidence>
<dbReference type="AlphaFoldDB" id="Q14PW1"/>
<sequence>MKLKRQLEELNAEKNKNYKLSKITKDESYNIKIRKISNKIMDINHEIGNLENELRVIVEQQKDKITNKFKFAKYNAELIKLKTNYIYDDNREGID</sequence>
<accession>Q14PW1</accession>
<organism evidence="2">
    <name type="scientific">Spiroplasma citri</name>
    <dbReference type="NCBI Taxonomy" id="2133"/>
    <lineage>
        <taxon>Bacteria</taxon>
        <taxon>Bacillati</taxon>
        <taxon>Mycoplasmatota</taxon>
        <taxon>Mollicutes</taxon>
        <taxon>Entomoplasmatales</taxon>
        <taxon>Spiroplasmataceae</taxon>
        <taxon>Spiroplasma</taxon>
    </lineage>
</organism>
<keyword evidence="1" id="KW-0175">Coiled coil</keyword>
<protein>
    <submittedName>
        <fullName evidence="2">Uncharacterized protein</fullName>
    </submittedName>
</protein>
<name>Q14PW1_SPICI</name>
<evidence type="ECO:0000256" key="1">
    <source>
        <dbReference type="SAM" id="Coils"/>
    </source>
</evidence>
<proteinExistence type="predicted"/>
<gene>
    <name evidence="2" type="ORF">SPICI03_003</name>
</gene>
<reference evidence="2" key="1">
    <citation type="journal article" date="2010" name="Appl. Environ. Microbiol.">
        <title>Partial chromosome sequence of Spiroplasma citri reveals extensive viral invasion and important gene decay.</title>
        <authorList>
            <person name="Carle P."/>
            <person name="Saillard C."/>
            <person name="Carrere N."/>
            <person name="Carrere S."/>
            <person name="Duret S."/>
            <person name="Eveillard S."/>
            <person name="Gaurivaud P."/>
            <person name="Gourgues G."/>
            <person name="Gouzy J."/>
            <person name="Salar P."/>
            <person name="Verdin E."/>
            <person name="Breton M."/>
            <person name="Blanchard A."/>
            <person name="Laigret F."/>
            <person name="Bove J.M."/>
            <person name="Renaudin J."/>
            <person name="Foissac X."/>
        </authorList>
    </citation>
    <scope>NUCLEOTIDE SEQUENCE</scope>
    <source>
        <strain evidence="2">GII3-3X</strain>
    </source>
</reference>
<feature type="coiled-coil region" evidence="1">
    <location>
        <begin position="33"/>
        <end position="60"/>
    </location>
</feature>